<dbReference type="SUPFAM" id="SSF51306">
    <property type="entry name" value="LexA/Signal peptidase"/>
    <property type="match status" value="1"/>
</dbReference>
<evidence type="ECO:0000313" key="4">
    <source>
        <dbReference type="Proteomes" id="UP000093199"/>
    </source>
</evidence>
<protein>
    <recommendedName>
        <fullName evidence="2">Peptidase S26 domain-containing protein</fullName>
    </recommendedName>
</protein>
<gene>
    <name evidence="3" type="ORF">A6M13_15615</name>
</gene>
<feature type="compositionally biased region" description="Basic and acidic residues" evidence="1">
    <location>
        <begin position="1"/>
        <end position="10"/>
    </location>
</feature>
<dbReference type="STRING" id="33978.A6M13_15615"/>
<sequence>MTNFKNKLDDMMGDTSASEKRIQQQVRMKMTQPPSPSKKRMWHIPVLTSFATAVALLLILTTMNSPLLSSSNDGRGVPYDPLDDLYDIMALRGDDALSTKNYTLFESLPTIQTLEPLQYIDNEAFMLQGESFSTVIERKARMYDEPVYEQRDIVRTQTYTGSHLPVYNEDYYEVIAVPGDRIYLRDGQLTVNGEKISSRLLKQYADNDIHIAGGYEQVLNAREYLLLNHFPADNSLQGATIIPVHKIYGEVVGIMPQTVAAEVQPTSAQQYFDALLYALEFNDGDGAAAFLQQGYTFPYASRTGEFFLEAGYRTVREEGDKAIIHYDFGREQGTTYTFMMYKTSDGWQLGPNS</sequence>
<dbReference type="InterPro" id="IPR019533">
    <property type="entry name" value="Peptidase_S26"/>
</dbReference>
<dbReference type="GO" id="GO:0004252">
    <property type="term" value="F:serine-type endopeptidase activity"/>
    <property type="evidence" value="ECO:0007669"/>
    <property type="project" value="InterPro"/>
</dbReference>
<dbReference type="AlphaFoldDB" id="A0A1C0YAW4"/>
<feature type="domain" description="Peptidase S26" evidence="2">
    <location>
        <begin position="174"/>
        <end position="208"/>
    </location>
</feature>
<accession>A0A1C0YAW4</accession>
<dbReference type="Proteomes" id="UP000093199">
    <property type="component" value="Unassembled WGS sequence"/>
</dbReference>
<reference evidence="3 4" key="1">
    <citation type="submission" date="2016-07" db="EMBL/GenBank/DDBJ databases">
        <title>Caryophanon tenue genome sequencing.</title>
        <authorList>
            <person name="Verma A."/>
            <person name="Pal Y."/>
            <person name="Krishnamurthi S."/>
        </authorList>
    </citation>
    <scope>NUCLEOTIDE SEQUENCE [LARGE SCALE GENOMIC DNA]</scope>
    <source>
        <strain evidence="3 4">DSM 14152</strain>
    </source>
</reference>
<dbReference type="EMBL" id="MASJ01000027">
    <property type="protein sequence ID" value="OCS84312.1"/>
    <property type="molecule type" value="Genomic_DNA"/>
</dbReference>
<dbReference type="RefSeq" id="WP_066546564.1">
    <property type="nucleotide sequence ID" value="NZ_MASJ01000027.1"/>
</dbReference>
<evidence type="ECO:0000259" key="2">
    <source>
        <dbReference type="Pfam" id="PF10502"/>
    </source>
</evidence>
<evidence type="ECO:0000256" key="1">
    <source>
        <dbReference type="SAM" id="MobiDB-lite"/>
    </source>
</evidence>
<name>A0A1C0YAW4_9BACL</name>
<dbReference type="InterPro" id="IPR036286">
    <property type="entry name" value="LexA/Signal_pep-like_sf"/>
</dbReference>
<comment type="caution">
    <text evidence="3">The sequence shown here is derived from an EMBL/GenBank/DDBJ whole genome shotgun (WGS) entry which is preliminary data.</text>
</comment>
<dbReference type="Gene3D" id="2.10.109.10">
    <property type="entry name" value="Umud Fragment, subunit A"/>
    <property type="match status" value="1"/>
</dbReference>
<dbReference type="OrthoDB" id="2729586at2"/>
<dbReference type="GO" id="GO:0006465">
    <property type="term" value="P:signal peptide processing"/>
    <property type="evidence" value="ECO:0007669"/>
    <property type="project" value="InterPro"/>
</dbReference>
<proteinExistence type="predicted"/>
<organism evidence="3 4">
    <name type="scientific">Caryophanon tenue</name>
    <dbReference type="NCBI Taxonomy" id="33978"/>
    <lineage>
        <taxon>Bacteria</taxon>
        <taxon>Bacillati</taxon>
        <taxon>Bacillota</taxon>
        <taxon>Bacilli</taxon>
        <taxon>Bacillales</taxon>
        <taxon>Caryophanaceae</taxon>
        <taxon>Caryophanon</taxon>
    </lineage>
</organism>
<feature type="region of interest" description="Disordered" evidence="1">
    <location>
        <begin position="1"/>
        <end position="20"/>
    </location>
</feature>
<keyword evidence="4" id="KW-1185">Reference proteome</keyword>
<evidence type="ECO:0000313" key="3">
    <source>
        <dbReference type="EMBL" id="OCS84312.1"/>
    </source>
</evidence>
<dbReference type="Pfam" id="PF10502">
    <property type="entry name" value="Peptidase_S26"/>
    <property type="match status" value="1"/>
</dbReference>